<evidence type="ECO:0000313" key="9">
    <source>
        <dbReference type="Proteomes" id="UP000323011"/>
    </source>
</evidence>
<sequence length="995" mass="101920">MEYSELHAPLAGDARPQAQSTRERAWLLVQHYMPIFRWVPLYKVSTNLPRDIVAGLTVGFMAVPQALSYAAVAGLSAQYGLYNAFVGLLPYVVFGTSPHLISGPTAVMSLVTRSAVPAMWNGQPVLPMTSDPDDFQFARLTFLLAFLAGLIQIGLGVSGLGFVINLVSQPVIVGFTSAAAFLIVATQFSSLLGVSKCTVSTFGSVNVPSLTKMLVEAQADLSPGVNDPKAAQALVNATLKALPDAQGKCEFYQDVGHVFTHLHEVKGFVLLAGVLCVALLVAFKFALKPALPKHLKVLANTAGLVLLVIMIPIGASIGPQMEAVGIKLVGHIQPGLPGFTNIFENLTFGDTLGLLPSAVTVAALGYMEAMTIAKTVARQQGGYKIDPSQELTALGVCNLVCSQFTGYPVTGSFSRTAVNADSGAASGLASLISAVVVGVACLALTGVLASLPKVVLASIILVAAVNLIEVEEAVFLWRTSTRDFIVFAVVFVLVLVLGVEAALIAGIILHWLFALTLTHSLKNPVAVMGFVSEREARRVGEEGMLVVGEDDATADCSPTPPPLSPQASSGGRRRAAPPLARAMSSTRRLASTPPSPASASPGAVEEGSALPPPALGRALSSGPIAVPRDRRLHLPPPPAGLRLVDLAAPGFAALLANPSADAARSQARICVVPFNADITFNNNEKLRTVVDEALAVFQPRVLVLDCRGVNGVDVSGANALRVSASDAGKRGSSVLVAGLGKEEGAIMERSLQVHAVMHGPQLTRFRCCGVDLPCCGPKPALPEMDDGSSTDGAVESGVALRSPTSPAKAGSVASGGAAAGSCSERDDAAGAPHEHSPAVAAGLAVCIGDVAMFASVGAALRHATVLATSAAAAAASGGSHSAAGAAAAAAAVPDGGNGDVAGAGDKESDYAALGLGKGGIGVPLSPMVLDLRRRAAAKRREQAERGVTEGTVTRWQVSEAAADAVRAVPEGGSPLLQLVPAWEALGGIDDPADEA</sequence>
<feature type="transmembrane region" description="Helical" evidence="6">
    <location>
        <begin position="297"/>
        <end position="318"/>
    </location>
</feature>
<feature type="domain" description="STAS" evidence="7">
    <location>
        <begin position="659"/>
        <end position="739"/>
    </location>
</feature>
<name>A0A5A8CZ66_CAFRO</name>
<proteinExistence type="predicted"/>
<evidence type="ECO:0000256" key="6">
    <source>
        <dbReference type="SAM" id="Phobius"/>
    </source>
</evidence>
<dbReference type="Proteomes" id="UP000323011">
    <property type="component" value="Unassembled WGS sequence"/>
</dbReference>
<protein>
    <recommendedName>
        <fullName evidence="7">STAS domain-containing protein</fullName>
    </recommendedName>
</protein>
<organism evidence="8 9">
    <name type="scientific">Cafeteria roenbergensis</name>
    <name type="common">Marine flagellate</name>
    <dbReference type="NCBI Taxonomy" id="33653"/>
    <lineage>
        <taxon>Eukaryota</taxon>
        <taxon>Sar</taxon>
        <taxon>Stramenopiles</taxon>
        <taxon>Bigyra</taxon>
        <taxon>Opalozoa</taxon>
        <taxon>Bicosoecida</taxon>
        <taxon>Cafeteriaceae</taxon>
        <taxon>Cafeteria</taxon>
    </lineage>
</organism>
<keyword evidence="3 6" id="KW-1133">Transmembrane helix</keyword>
<reference evidence="8 9" key="1">
    <citation type="submission" date="2019-07" db="EMBL/GenBank/DDBJ databases">
        <title>Genomes of Cafeteria roenbergensis.</title>
        <authorList>
            <person name="Fischer M.G."/>
            <person name="Hackl T."/>
            <person name="Roman M."/>
        </authorList>
    </citation>
    <scope>NUCLEOTIDE SEQUENCE [LARGE SCALE GENOMIC DNA]</scope>
    <source>
        <strain evidence="8 9">BVI</strain>
    </source>
</reference>
<dbReference type="PANTHER" id="PTHR11814">
    <property type="entry name" value="SULFATE TRANSPORTER"/>
    <property type="match status" value="1"/>
</dbReference>
<feature type="region of interest" description="Disordered" evidence="5">
    <location>
        <begin position="551"/>
        <end position="621"/>
    </location>
</feature>
<dbReference type="Pfam" id="PF01740">
    <property type="entry name" value="STAS"/>
    <property type="match status" value="1"/>
</dbReference>
<dbReference type="SUPFAM" id="SSF52091">
    <property type="entry name" value="SpoIIaa-like"/>
    <property type="match status" value="1"/>
</dbReference>
<evidence type="ECO:0000256" key="3">
    <source>
        <dbReference type="ARBA" id="ARBA00022989"/>
    </source>
</evidence>
<feature type="transmembrane region" description="Helical" evidence="6">
    <location>
        <begin position="354"/>
        <end position="373"/>
    </location>
</feature>
<accession>A0A5A8CZ66</accession>
<dbReference type="InterPro" id="IPR011547">
    <property type="entry name" value="SLC26A/SulP_dom"/>
</dbReference>
<feature type="transmembrane region" description="Helical" evidence="6">
    <location>
        <begin position="52"/>
        <end position="72"/>
    </location>
</feature>
<comment type="subcellular location">
    <subcellularLocation>
        <location evidence="1">Membrane</location>
        <topology evidence="1">Multi-pass membrane protein</topology>
    </subcellularLocation>
</comment>
<feature type="transmembrane region" description="Helical" evidence="6">
    <location>
        <begin position="267"/>
        <end position="285"/>
    </location>
</feature>
<feature type="transmembrane region" description="Helical" evidence="6">
    <location>
        <begin position="455"/>
        <end position="477"/>
    </location>
</feature>
<dbReference type="InterPro" id="IPR036513">
    <property type="entry name" value="STAS_dom_sf"/>
</dbReference>
<evidence type="ECO:0000256" key="1">
    <source>
        <dbReference type="ARBA" id="ARBA00004141"/>
    </source>
</evidence>
<evidence type="ECO:0000256" key="2">
    <source>
        <dbReference type="ARBA" id="ARBA00022692"/>
    </source>
</evidence>
<feature type="transmembrane region" description="Helical" evidence="6">
    <location>
        <begin position="428"/>
        <end position="449"/>
    </location>
</feature>
<evidence type="ECO:0000313" key="8">
    <source>
        <dbReference type="EMBL" id="KAA0157677.1"/>
    </source>
</evidence>
<feature type="transmembrane region" description="Helical" evidence="6">
    <location>
        <begin position="137"/>
        <end position="164"/>
    </location>
</feature>
<gene>
    <name evidence="8" type="ORF">FNF29_00252</name>
</gene>
<comment type="caution">
    <text evidence="8">The sequence shown here is derived from an EMBL/GenBank/DDBJ whole genome shotgun (WGS) entry which is preliminary data.</text>
</comment>
<evidence type="ECO:0000259" key="7">
    <source>
        <dbReference type="PROSITE" id="PS50801"/>
    </source>
</evidence>
<keyword evidence="9" id="KW-1185">Reference proteome</keyword>
<dbReference type="Pfam" id="PF00916">
    <property type="entry name" value="Sulfate_transp"/>
    <property type="match status" value="2"/>
</dbReference>
<keyword evidence="2 6" id="KW-0812">Transmembrane</keyword>
<feature type="transmembrane region" description="Helical" evidence="6">
    <location>
        <begin position="484"/>
        <end position="513"/>
    </location>
</feature>
<dbReference type="PROSITE" id="PS50801">
    <property type="entry name" value="STAS"/>
    <property type="match status" value="1"/>
</dbReference>
<keyword evidence="4 6" id="KW-0472">Membrane</keyword>
<feature type="transmembrane region" description="Helical" evidence="6">
    <location>
        <begin position="79"/>
        <end position="101"/>
    </location>
</feature>
<dbReference type="InterPro" id="IPR002645">
    <property type="entry name" value="STAS_dom"/>
</dbReference>
<feature type="transmembrane region" description="Helical" evidence="6">
    <location>
        <begin position="171"/>
        <end position="192"/>
    </location>
</feature>
<evidence type="ECO:0000256" key="5">
    <source>
        <dbReference type="SAM" id="MobiDB-lite"/>
    </source>
</evidence>
<feature type="compositionally biased region" description="Basic and acidic residues" evidence="5">
    <location>
        <begin position="823"/>
        <end position="834"/>
    </location>
</feature>
<dbReference type="InterPro" id="IPR001902">
    <property type="entry name" value="SLC26A/SulP_fam"/>
</dbReference>
<feature type="compositionally biased region" description="Low complexity" evidence="5">
    <location>
        <begin position="805"/>
        <end position="821"/>
    </location>
</feature>
<dbReference type="GO" id="GO:0055085">
    <property type="term" value="P:transmembrane transport"/>
    <property type="evidence" value="ECO:0007669"/>
    <property type="project" value="InterPro"/>
</dbReference>
<dbReference type="GO" id="GO:0016020">
    <property type="term" value="C:membrane"/>
    <property type="evidence" value="ECO:0007669"/>
    <property type="project" value="UniProtKB-SubCell"/>
</dbReference>
<dbReference type="EMBL" id="VLTN01000001">
    <property type="protein sequence ID" value="KAA0157677.1"/>
    <property type="molecule type" value="Genomic_DNA"/>
</dbReference>
<dbReference type="Gene3D" id="3.30.750.24">
    <property type="entry name" value="STAS domain"/>
    <property type="match status" value="1"/>
</dbReference>
<feature type="region of interest" description="Disordered" evidence="5">
    <location>
        <begin position="783"/>
        <end position="834"/>
    </location>
</feature>
<dbReference type="AlphaFoldDB" id="A0A5A8CZ66"/>
<evidence type="ECO:0000256" key="4">
    <source>
        <dbReference type="ARBA" id="ARBA00023136"/>
    </source>
</evidence>
<dbReference type="CDD" id="cd07042">
    <property type="entry name" value="STAS_SulP_like_sulfate_transporter"/>
    <property type="match status" value="1"/>
</dbReference>